<name>A0A9D4DQS8_DREPO</name>
<feature type="compositionally biased region" description="Acidic residues" evidence="1">
    <location>
        <begin position="71"/>
        <end position="84"/>
    </location>
</feature>
<comment type="caution">
    <text evidence="2">The sequence shown here is derived from an EMBL/GenBank/DDBJ whole genome shotgun (WGS) entry which is preliminary data.</text>
</comment>
<evidence type="ECO:0000256" key="1">
    <source>
        <dbReference type="SAM" id="MobiDB-lite"/>
    </source>
</evidence>
<feature type="region of interest" description="Disordered" evidence="1">
    <location>
        <begin position="121"/>
        <end position="150"/>
    </location>
</feature>
<dbReference type="EMBL" id="JAIWYP010000010">
    <property type="protein sequence ID" value="KAH3753091.1"/>
    <property type="molecule type" value="Genomic_DNA"/>
</dbReference>
<dbReference type="AlphaFoldDB" id="A0A9D4DQS8"/>
<evidence type="ECO:0000313" key="3">
    <source>
        <dbReference type="Proteomes" id="UP000828390"/>
    </source>
</evidence>
<feature type="region of interest" description="Disordered" evidence="1">
    <location>
        <begin position="26"/>
        <end position="102"/>
    </location>
</feature>
<organism evidence="2 3">
    <name type="scientific">Dreissena polymorpha</name>
    <name type="common">Zebra mussel</name>
    <name type="synonym">Mytilus polymorpha</name>
    <dbReference type="NCBI Taxonomy" id="45954"/>
    <lineage>
        <taxon>Eukaryota</taxon>
        <taxon>Metazoa</taxon>
        <taxon>Spiralia</taxon>
        <taxon>Lophotrochozoa</taxon>
        <taxon>Mollusca</taxon>
        <taxon>Bivalvia</taxon>
        <taxon>Autobranchia</taxon>
        <taxon>Heteroconchia</taxon>
        <taxon>Euheterodonta</taxon>
        <taxon>Imparidentia</taxon>
        <taxon>Neoheterodontei</taxon>
        <taxon>Myida</taxon>
        <taxon>Dreissenoidea</taxon>
        <taxon>Dreissenidae</taxon>
        <taxon>Dreissena</taxon>
    </lineage>
</organism>
<protein>
    <submittedName>
        <fullName evidence="2">Uncharacterized protein</fullName>
    </submittedName>
</protein>
<sequence>MLVFAKQIEDEVWSDEEVYHTFTQEELLGPVIATQTKDNDSDTTDSEDIPLAALGRKKKQPVKRKLIQSDSESDHDDSADDENYDPNKDEINSTDSEFNVKKVKTKEKRRVLMNKQRETAWKKKTKKLKIRKKNNERRISQKCTCQEIER</sequence>
<reference evidence="2" key="2">
    <citation type="submission" date="2020-11" db="EMBL/GenBank/DDBJ databases">
        <authorList>
            <person name="McCartney M.A."/>
            <person name="Auch B."/>
            <person name="Kono T."/>
            <person name="Mallez S."/>
            <person name="Becker A."/>
            <person name="Gohl D.M."/>
            <person name="Silverstein K.A.T."/>
            <person name="Koren S."/>
            <person name="Bechman K.B."/>
            <person name="Herman A."/>
            <person name="Abrahante J.E."/>
            <person name="Garbe J."/>
        </authorList>
    </citation>
    <scope>NUCLEOTIDE SEQUENCE</scope>
    <source>
        <strain evidence="2">Duluth1</strain>
        <tissue evidence="2">Whole animal</tissue>
    </source>
</reference>
<evidence type="ECO:0000313" key="2">
    <source>
        <dbReference type="EMBL" id="KAH3753091.1"/>
    </source>
</evidence>
<feature type="compositionally biased region" description="Basic residues" evidence="1">
    <location>
        <begin position="55"/>
        <end position="66"/>
    </location>
</feature>
<feature type="compositionally biased region" description="Basic residues" evidence="1">
    <location>
        <begin position="122"/>
        <end position="135"/>
    </location>
</feature>
<keyword evidence="3" id="KW-1185">Reference proteome</keyword>
<reference evidence="2" key="1">
    <citation type="journal article" date="2019" name="bioRxiv">
        <title>The Genome of the Zebra Mussel, Dreissena polymorpha: A Resource for Invasive Species Research.</title>
        <authorList>
            <person name="McCartney M.A."/>
            <person name="Auch B."/>
            <person name="Kono T."/>
            <person name="Mallez S."/>
            <person name="Zhang Y."/>
            <person name="Obille A."/>
            <person name="Becker A."/>
            <person name="Abrahante J.E."/>
            <person name="Garbe J."/>
            <person name="Badalamenti J.P."/>
            <person name="Herman A."/>
            <person name="Mangelson H."/>
            <person name="Liachko I."/>
            <person name="Sullivan S."/>
            <person name="Sone E.D."/>
            <person name="Koren S."/>
            <person name="Silverstein K.A.T."/>
            <person name="Beckman K.B."/>
            <person name="Gohl D.M."/>
        </authorList>
    </citation>
    <scope>NUCLEOTIDE SEQUENCE</scope>
    <source>
        <strain evidence="2">Duluth1</strain>
        <tissue evidence="2">Whole animal</tissue>
    </source>
</reference>
<gene>
    <name evidence="2" type="ORF">DPMN_187721</name>
</gene>
<accession>A0A9D4DQS8</accession>
<proteinExistence type="predicted"/>
<dbReference type="Proteomes" id="UP000828390">
    <property type="component" value="Unassembled WGS sequence"/>
</dbReference>